<comment type="similarity">
    <text evidence="1">Belongs to the ARG7 family.</text>
</comment>
<evidence type="ECO:0000256" key="1">
    <source>
        <dbReference type="ARBA" id="ARBA00006974"/>
    </source>
</evidence>
<reference evidence="3 4" key="1">
    <citation type="journal article" date="2018" name="Mol. Plant">
        <title>The genome of Artemisia annua provides insight into the evolution of Asteraceae family and artemisinin biosynthesis.</title>
        <authorList>
            <person name="Shen Q."/>
            <person name="Zhang L."/>
            <person name="Liao Z."/>
            <person name="Wang S."/>
            <person name="Yan T."/>
            <person name="Shi P."/>
            <person name="Liu M."/>
            <person name="Fu X."/>
            <person name="Pan Q."/>
            <person name="Wang Y."/>
            <person name="Lv Z."/>
            <person name="Lu X."/>
            <person name="Zhang F."/>
            <person name="Jiang W."/>
            <person name="Ma Y."/>
            <person name="Chen M."/>
            <person name="Hao X."/>
            <person name="Li L."/>
            <person name="Tang Y."/>
            <person name="Lv G."/>
            <person name="Zhou Y."/>
            <person name="Sun X."/>
            <person name="Brodelius P.E."/>
            <person name="Rose J.K.C."/>
            <person name="Tang K."/>
        </authorList>
    </citation>
    <scope>NUCLEOTIDE SEQUENCE [LARGE SCALE GENOMIC DNA]</scope>
    <source>
        <strain evidence="4">cv. Huhao1</strain>
        <tissue evidence="3">Leaf</tissue>
    </source>
</reference>
<dbReference type="Proteomes" id="UP000245207">
    <property type="component" value="Unassembled WGS sequence"/>
</dbReference>
<dbReference type="OrthoDB" id="625231at2759"/>
<proteinExistence type="inferred from homology"/>
<organism evidence="3 4">
    <name type="scientific">Artemisia annua</name>
    <name type="common">Sweet wormwood</name>
    <dbReference type="NCBI Taxonomy" id="35608"/>
    <lineage>
        <taxon>Eukaryota</taxon>
        <taxon>Viridiplantae</taxon>
        <taxon>Streptophyta</taxon>
        <taxon>Embryophyta</taxon>
        <taxon>Tracheophyta</taxon>
        <taxon>Spermatophyta</taxon>
        <taxon>Magnoliopsida</taxon>
        <taxon>eudicotyledons</taxon>
        <taxon>Gunneridae</taxon>
        <taxon>Pentapetalae</taxon>
        <taxon>asterids</taxon>
        <taxon>campanulids</taxon>
        <taxon>Asterales</taxon>
        <taxon>Asteraceae</taxon>
        <taxon>Asteroideae</taxon>
        <taxon>Anthemideae</taxon>
        <taxon>Artemisiinae</taxon>
        <taxon>Artemisia</taxon>
    </lineage>
</organism>
<feature type="compositionally biased region" description="Basic and acidic residues" evidence="2">
    <location>
        <begin position="121"/>
        <end position="150"/>
    </location>
</feature>
<dbReference type="EMBL" id="PKPP01016599">
    <property type="protein sequence ID" value="PWA37567.1"/>
    <property type="molecule type" value="Genomic_DNA"/>
</dbReference>
<dbReference type="GO" id="GO:0009733">
    <property type="term" value="P:response to auxin"/>
    <property type="evidence" value="ECO:0007669"/>
    <property type="project" value="InterPro"/>
</dbReference>
<gene>
    <name evidence="3" type="ORF">CTI12_AA586290</name>
</gene>
<sequence>MMIMWESHSGNILVYNAEPKEFKGVIDERDTSVGKVKGKGTGYVLLVTLIDERANTSINAIMLGWFLTCYYSLNGNFAMKNLALESPHYDKYLGLRRGKYIETTKVTKSIILKPWKSKISGTEDVKDDGKSKDVQQPKKKVGAESKEEKKERKRIFHRMTKRCLIMGLQNLPRILHAKQGKQRILSPSSATETPKGYFSIYVGESRKKRFLVPLTYLRHPSFQALLNLSQDEFGYAHPMGGLTFACKEETFIEVTRDIVKC</sequence>
<name>A0A2U1KLA8_ARTAN</name>
<feature type="region of interest" description="Disordered" evidence="2">
    <location>
        <begin position="120"/>
        <end position="151"/>
    </location>
</feature>
<evidence type="ECO:0000313" key="4">
    <source>
        <dbReference type="Proteomes" id="UP000245207"/>
    </source>
</evidence>
<comment type="caution">
    <text evidence="3">The sequence shown here is derived from an EMBL/GenBank/DDBJ whole genome shotgun (WGS) entry which is preliminary data.</text>
</comment>
<keyword evidence="4" id="KW-1185">Reference proteome</keyword>
<evidence type="ECO:0000256" key="2">
    <source>
        <dbReference type="SAM" id="MobiDB-lite"/>
    </source>
</evidence>
<accession>A0A2U1KLA8</accession>
<dbReference type="Pfam" id="PF02519">
    <property type="entry name" value="Auxin_inducible"/>
    <property type="match status" value="1"/>
</dbReference>
<dbReference type="PANTHER" id="PTHR31929">
    <property type="entry name" value="SAUR-LIKE AUXIN-RESPONSIVE PROTEIN FAMILY-RELATED"/>
    <property type="match status" value="1"/>
</dbReference>
<dbReference type="STRING" id="35608.A0A2U1KLA8"/>
<protein>
    <submittedName>
        <fullName evidence="3">Auxin responsive SAUR protein</fullName>
    </submittedName>
</protein>
<dbReference type="AlphaFoldDB" id="A0A2U1KLA8"/>
<evidence type="ECO:0000313" key="3">
    <source>
        <dbReference type="EMBL" id="PWA37567.1"/>
    </source>
</evidence>
<dbReference type="InterPro" id="IPR003676">
    <property type="entry name" value="SAUR_fam"/>
</dbReference>